<dbReference type="EMBL" id="JH413804">
    <property type="protein sequence ID" value="EHL32119.1"/>
    <property type="molecule type" value="Genomic_DNA"/>
</dbReference>
<dbReference type="OrthoDB" id="5642699at2"/>
<sequence>MQTISPNSLEIEHLLVELALCINDLQVYRQKLTMDDANQAELSLSKLEALISFVRNHKSPIRLAAV</sequence>
<dbReference type="AlphaFoldDB" id="G9EKR7"/>
<dbReference type="RefSeq" id="WP_006869764.1">
    <property type="nucleotide sequence ID" value="NZ_JH413804.1"/>
</dbReference>
<evidence type="ECO:0000313" key="2">
    <source>
        <dbReference type="Proteomes" id="UP000002770"/>
    </source>
</evidence>
<dbReference type="HOGENOM" id="CLU_194505_0_0_6"/>
<dbReference type="eggNOG" id="ENOG5031QIC">
    <property type="taxonomic scope" value="Bacteria"/>
</dbReference>
<evidence type="ECO:0000313" key="1">
    <source>
        <dbReference type="EMBL" id="EHL32119.1"/>
    </source>
</evidence>
<name>G9EKR7_9GAMM</name>
<dbReference type="STRING" id="658187.LDG_5806"/>
<dbReference type="Proteomes" id="UP000002770">
    <property type="component" value="Unassembled WGS sequence"/>
</dbReference>
<keyword evidence="2" id="KW-1185">Reference proteome</keyword>
<protein>
    <submittedName>
        <fullName evidence="1">Uncharacterized protein</fullName>
    </submittedName>
</protein>
<reference evidence="1 2" key="1">
    <citation type="journal article" date="2011" name="BMC Genomics">
        <title>Insight into cross-talk between intra-amoebal pathogens.</title>
        <authorList>
            <person name="Gimenez G."/>
            <person name="Bertelli C."/>
            <person name="Moliner C."/>
            <person name="Robert C."/>
            <person name="Raoult D."/>
            <person name="Fournier P.E."/>
            <person name="Greub G."/>
        </authorList>
    </citation>
    <scope>NUCLEOTIDE SEQUENCE [LARGE SCALE GENOMIC DNA]</scope>
    <source>
        <strain evidence="1 2">LLAP12</strain>
    </source>
</reference>
<dbReference type="InParanoid" id="G9EKR7"/>
<organism evidence="1 2">
    <name type="scientific">Legionella drancourtii LLAP12</name>
    <dbReference type="NCBI Taxonomy" id="658187"/>
    <lineage>
        <taxon>Bacteria</taxon>
        <taxon>Pseudomonadati</taxon>
        <taxon>Pseudomonadota</taxon>
        <taxon>Gammaproteobacteria</taxon>
        <taxon>Legionellales</taxon>
        <taxon>Legionellaceae</taxon>
        <taxon>Legionella</taxon>
    </lineage>
</organism>
<gene>
    <name evidence="1" type="ORF">LDG_5806</name>
</gene>
<proteinExistence type="predicted"/>
<accession>G9EKR7</accession>